<dbReference type="EMBL" id="FUWY01000008">
    <property type="protein sequence ID" value="SJZ98242.1"/>
    <property type="molecule type" value="Genomic_DNA"/>
</dbReference>
<dbReference type="InterPro" id="IPR040449">
    <property type="entry name" value="Peptidase_S66_N"/>
</dbReference>
<name>A0A1T4Q370_9FIRM</name>
<dbReference type="AlphaFoldDB" id="A0A1T4Q370"/>
<dbReference type="Gene3D" id="3.50.30.60">
    <property type="entry name" value="LD-carboxypeptidase A C-terminal domain-like"/>
    <property type="match status" value="1"/>
</dbReference>
<dbReference type="PIRSF" id="PIRSF028757">
    <property type="entry name" value="LD-carboxypeptidase"/>
    <property type="match status" value="1"/>
</dbReference>
<organism evidence="6 7">
    <name type="scientific">Anaerorhabdus furcosa</name>
    <dbReference type="NCBI Taxonomy" id="118967"/>
    <lineage>
        <taxon>Bacteria</taxon>
        <taxon>Bacillati</taxon>
        <taxon>Bacillota</taxon>
        <taxon>Erysipelotrichia</taxon>
        <taxon>Erysipelotrichales</taxon>
        <taxon>Erysipelotrichaceae</taxon>
        <taxon>Anaerorhabdus</taxon>
    </lineage>
</organism>
<dbReference type="GO" id="GO:0004180">
    <property type="term" value="F:carboxypeptidase activity"/>
    <property type="evidence" value="ECO:0007669"/>
    <property type="project" value="UniProtKB-KW"/>
</dbReference>
<keyword evidence="7" id="KW-1185">Reference proteome</keyword>
<dbReference type="Gene3D" id="3.40.50.10740">
    <property type="entry name" value="Class I glutamine amidotransferase-like"/>
    <property type="match status" value="1"/>
</dbReference>
<evidence type="ECO:0000259" key="4">
    <source>
        <dbReference type="Pfam" id="PF02016"/>
    </source>
</evidence>
<keyword evidence="6" id="KW-0121">Carboxypeptidase</keyword>
<dbReference type="SUPFAM" id="SSF52317">
    <property type="entry name" value="Class I glutamine amidotransferase-like"/>
    <property type="match status" value="1"/>
</dbReference>
<sequence>MRIPKPINENATIGVIAPSCGVGSEKYLNDYLISKAQLEHLGFKIVESKKIDELIKAQSDTPKNRAKEFMKFYLDDSIDFLWVVSGGERMIEILPYIDFDLLKKSKAKWFVGFSDNTSMIQPLATKSNLASIHAMNMLECFSQQTEEASYDLLNLLLNEKTEFAQYADEFVCTNKKHKINVEGRMMGGNLDIIMNLLGTEYDNIKQFMKKESKIIWYLEAFDYTVAGLKRCLWQLNQLGYFDNVQAILIGKMRYDEEVLGLSLEDVINDLNVKIPVIYQVQVGHVAPTMPFVNGGFAKVEVKDKKLKIRYDLTK</sequence>
<feature type="active site" description="Nucleophile" evidence="3">
    <location>
        <position position="114"/>
    </location>
</feature>
<keyword evidence="6" id="KW-0645">Protease</keyword>
<dbReference type="CDD" id="cd07062">
    <property type="entry name" value="Peptidase_S66_mccF_like"/>
    <property type="match status" value="1"/>
</dbReference>
<dbReference type="InterPro" id="IPR040921">
    <property type="entry name" value="Peptidase_S66C"/>
</dbReference>
<feature type="domain" description="LD-carboxypeptidase C-terminal" evidence="5">
    <location>
        <begin position="182"/>
        <end position="298"/>
    </location>
</feature>
<dbReference type="Pfam" id="PF17676">
    <property type="entry name" value="Peptidase_S66C"/>
    <property type="match status" value="1"/>
</dbReference>
<feature type="active site" description="Charge relay system" evidence="3">
    <location>
        <position position="284"/>
    </location>
</feature>
<feature type="domain" description="LD-carboxypeptidase N-terminal" evidence="4">
    <location>
        <begin position="13"/>
        <end position="134"/>
    </location>
</feature>
<reference evidence="7" key="1">
    <citation type="submission" date="2017-02" db="EMBL/GenBank/DDBJ databases">
        <authorList>
            <person name="Varghese N."/>
            <person name="Submissions S."/>
        </authorList>
    </citation>
    <scope>NUCLEOTIDE SEQUENCE [LARGE SCALE GENOMIC DNA]</scope>
    <source>
        <strain evidence="7">ATCC 25662</strain>
    </source>
</reference>
<feature type="active site" description="Charge relay system" evidence="3">
    <location>
        <position position="219"/>
    </location>
</feature>
<evidence type="ECO:0000259" key="5">
    <source>
        <dbReference type="Pfam" id="PF17676"/>
    </source>
</evidence>
<dbReference type="Proteomes" id="UP000243297">
    <property type="component" value="Unassembled WGS sequence"/>
</dbReference>
<dbReference type="InterPro" id="IPR029062">
    <property type="entry name" value="Class_I_gatase-like"/>
</dbReference>
<keyword evidence="2" id="KW-0378">Hydrolase</keyword>
<dbReference type="PANTHER" id="PTHR30237">
    <property type="entry name" value="MURAMOYLTETRAPEPTIDE CARBOXYPEPTIDASE"/>
    <property type="match status" value="1"/>
</dbReference>
<gene>
    <name evidence="6" type="ORF">SAMN02745191_2296</name>
</gene>
<evidence type="ECO:0000313" key="6">
    <source>
        <dbReference type="EMBL" id="SJZ98242.1"/>
    </source>
</evidence>
<dbReference type="STRING" id="118967.SAMN02745191_2296"/>
<accession>A0A1T4Q370</accession>
<dbReference type="InterPro" id="IPR003507">
    <property type="entry name" value="S66_fam"/>
</dbReference>
<evidence type="ECO:0000256" key="3">
    <source>
        <dbReference type="PIRSR" id="PIRSR028757-1"/>
    </source>
</evidence>
<comment type="similarity">
    <text evidence="1">Belongs to the peptidase S66 family.</text>
</comment>
<dbReference type="Pfam" id="PF02016">
    <property type="entry name" value="Peptidase_S66"/>
    <property type="match status" value="1"/>
</dbReference>
<evidence type="ECO:0000256" key="1">
    <source>
        <dbReference type="ARBA" id="ARBA00010233"/>
    </source>
</evidence>
<dbReference type="SUPFAM" id="SSF141986">
    <property type="entry name" value="LD-carboxypeptidase A C-terminal domain-like"/>
    <property type="match status" value="1"/>
</dbReference>
<protein>
    <submittedName>
        <fullName evidence="6">Muramoyltetrapeptide carboxypeptidase LdcA (Peptidoglycan recycling)</fullName>
    </submittedName>
</protein>
<dbReference type="InterPro" id="IPR027478">
    <property type="entry name" value="LdcA_N"/>
</dbReference>
<dbReference type="RefSeq" id="WP_078712682.1">
    <property type="nucleotide sequence ID" value="NZ_FUWY01000008.1"/>
</dbReference>
<dbReference type="PANTHER" id="PTHR30237:SF5">
    <property type="entry name" value="CARBOXYPEPTIDASE VC_A0337-RELATED"/>
    <property type="match status" value="1"/>
</dbReference>
<evidence type="ECO:0000256" key="2">
    <source>
        <dbReference type="ARBA" id="ARBA00022801"/>
    </source>
</evidence>
<proteinExistence type="inferred from homology"/>
<dbReference type="InterPro" id="IPR027461">
    <property type="entry name" value="Carboxypeptidase_A_C_sf"/>
</dbReference>
<dbReference type="OrthoDB" id="9807329at2"/>
<evidence type="ECO:0000313" key="7">
    <source>
        <dbReference type="Proteomes" id="UP000243297"/>
    </source>
</evidence>